<reference evidence="3" key="1">
    <citation type="submission" date="2022-12" db="EMBL/GenBank/DDBJ databases">
        <title>Draft genome assemblies for two species of Escallonia (Escalloniales).</title>
        <authorList>
            <person name="Chanderbali A."/>
            <person name="Dervinis C."/>
            <person name="Anghel I."/>
            <person name="Soltis D."/>
            <person name="Soltis P."/>
            <person name="Zapata F."/>
        </authorList>
    </citation>
    <scope>NUCLEOTIDE SEQUENCE</scope>
    <source>
        <strain evidence="3">UCBG64.0493</strain>
        <tissue evidence="3">Leaf</tissue>
    </source>
</reference>
<proteinExistence type="inferred from homology"/>
<dbReference type="InterPro" id="IPR045051">
    <property type="entry name" value="SBT"/>
</dbReference>
<dbReference type="InterPro" id="IPR036852">
    <property type="entry name" value="Peptidase_S8/S53_dom_sf"/>
</dbReference>
<dbReference type="CDD" id="cd02120">
    <property type="entry name" value="PA_subtilisin_like"/>
    <property type="match status" value="1"/>
</dbReference>
<keyword evidence="2" id="KW-0732">Signal</keyword>
<evidence type="ECO:0000313" key="4">
    <source>
        <dbReference type="Proteomes" id="UP001188597"/>
    </source>
</evidence>
<sequence>MNSYKVGGKIVFCEAPPAGEYADGTGILIANGLGTIMVDPTVTDTASNYPLPATVISAEDGQKVLDYIRTSAKPIAAIMVGETWKDTMAPIVASFSSRGPNPIIPDILKGIPINSFNLNGISYPLIWGGHAANCTDVLIQVPKWLIHPSQSTDSAYSYPLPATVISREDGLKVLDYIRSSK</sequence>
<organism evidence="3 4">
    <name type="scientific">Escallonia herrerae</name>
    <dbReference type="NCBI Taxonomy" id="1293975"/>
    <lineage>
        <taxon>Eukaryota</taxon>
        <taxon>Viridiplantae</taxon>
        <taxon>Streptophyta</taxon>
        <taxon>Embryophyta</taxon>
        <taxon>Tracheophyta</taxon>
        <taxon>Spermatophyta</taxon>
        <taxon>Magnoliopsida</taxon>
        <taxon>eudicotyledons</taxon>
        <taxon>Gunneridae</taxon>
        <taxon>Pentapetalae</taxon>
        <taxon>asterids</taxon>
        <taxon>campanulids</taxon>
        <taxon>Escalloniales</taxon>
        <taxon>Escalloniaceae</taxon>
        <taxon>Escallonia</taxon>
    </lineage>
</organism>
<protein>
    <submittedName>
        <fullName evidence="3">Uncharacterized protein</fullName>
    </submittedName>
</protein>
<evidence type="ECO:0000256" key="2">
    <source>
        <dbReference type="ARBA" id="ARBA00022729"/>
    </source>
</evidence>
<dbReference type="GO" id="GO:0004252">
    <property type="term" value="F:serine-type endopeptidase activity"/>
    <property type="evidence" value="ECO:0007669"/>
    <property type="project" value="InterPro"/>
</dbReference>
<dbReference type="EMBL" id="JAVXUP010001923">
    <property type="protein sequence ID" value="KAK3006973.1"/>
    <property type="molecule type" value="Genomic_DNA"/>
</dbReference>
<gene>
    <name evidence="3" type="ORF">RJ639_015574</name>
</gene>
<dbReference type="Gene3D" id="3.40.50.200">
    <property type="entry name" value="Peptidase S8/S53 domain"/>
    <property type="match status" value="1"/>
</dbReference>
<accession>A0AA89AM93</accession>
<dbReference type="PANTHER" id="PTHR10795">
    <property type="entry name" value="PROPROTEIN CONVERTASE SUBTILISIN/KEXIN"/>
    <property type="match status" value="1"/>
</dbReference>
<evidence type="ECO:0000256" key="1">
    <source>
        <dbReference type="ARBA" id="ARBA00011073"/>
    </source>
</evidence>
<dbReference type="GO" id="GO:0006508">
    <property type="term" value="P:proteolysis"/>
    <property type="evidence" value="ECO:0007669"/>
    <property type="project" value="InterPro"/>
</dbReference>
<comment type="caution">
    <text evidence="3">The sequence shown here is derived from an EMBL/GenBank/DDBJ whole genome shotgun (WGS) entry which is preliminary data.</text>
</comment>
<evidence type="ECO:0000313" key="3">
    <source>
        <dbReference type="EMBL" id="KAK3006973.1"/>
    </source>
</evidence>
<name>A0AA89AM93_9ASTE</name>
<dbReference type="Proteomes" id="UP001188597">
    <property type="component" value="Unassembled WGS sequence"/>
</dbReference>
<comment type="similarity">
    <text evidence="1">Belongs to the peptidase S8 family.</text>
</comment>
<keyword evidence="4" id="KW-1185">Reference proteome</keyword>
<dbReference type="Gene3D" id="3.50.30.30">
    <property type="match status" value="1"/>
</dbReference>
<dbReference type="AlphaFoldDB" id="A0AA89AM93"/>